<evidence type="ECO:0000256" key="5">
    <source>
        <dbReference type="ARBA" id="ARBA00022840"/>
    </source>
</evidence>
<keyword evidence="2" id="KW-0808">Transferase</keyword>
<dbReference type="InterPro" id="IPR001245">
    <property type="entry name" value="Ser-Thr/Tyr_kinase_cat_dom"/>
</dbReference>
<dbReference type="KEGG" id="tve:TRV_07901"/>
<keyword evidence="10" id="KW-1185">Reference proteome</keyword>
<accession>D4DL27</accession>
<dbReference type="InterPro" id="IPR017441">
    <property type="entry name" value="Protein_kinase_ATP_BS"/>
</dbReference>
<evidence type="ECO:0000313" key="10">
    <source>
        <dbReference type="Proteomes" id="UP000008383"/>
    </source>
</evidence>
<proteinExistence type="predicted"/>
<dbReference type="RefSeq" id="XP_003018065.1">
    <property type="nucleotide sequence ID" value="XM_003018019.1"/>
</dbReference>
<evidence type="ECO:0000256" key="7">
    <source>
        <dbReference type="SAM" id="MobiDB-lite"/>
    </source>
</evidence>
<dbReference type="OrthoDB" id="5979581at2759"/>
<comment type="caution">
    <text evidence="9">The sequence shown here is derived from an EMBL/GenBank/DDBJ whole genome shotgun (WGS) entry which is preliminary data.</text>
</comment>
<dbReference type="InterPro" id="IPR011009">
    <property type="entry name" value="Kinase-like_dom_sf"/>
</dbReference>
<dbReference type="AlphaFoldDB" id="D4DL27"/>
<dbReference type="HOGENOM" id="CLU_000288_81_4_1"/>
<protein>
    <recommendedName>
        <fullName evidence="8">Protein kinase domain-containing protein</fullName>
    </recommendedName>
</protein>
<dbReference type="InterPro" id="IPR050494">
    <property type="entry name" value="Ser_Thr_dual-spec_kinase"/>
</dbReference>
<dbReference type="PANTHER" id="PTHR24058">
    <property type="entry name" value="DUAL SPECIFICITY PROTEIN KINASE"/>
    <property type="match status" value="1"/>
</dbReference>
<dbReference type="PROSITE" id="PS00107">
    <property type="entry name" value="PROTEIN_KINASE_ATP"/>
    <property type="match status" value="1"/>
</dbReference>
<feature type="binding site" evidence="6">
    <location>
        <position position="96"/>
    </location>
    <ligand>
        <name>ATP</name>
        <dbReference type="ChEBI" id="CHEBI:30616"/>
    </ligand>
</feature>
<dbReference type="Pfam" id="PF07714">
    <property type="entry name" value="PK_Tyr_Ser-Thr"/>
    <property type="match status" value="1"/>
</dbReference>
<keyword evidence="1" id="KW-0723">Serine/threonine-protein kinase</keyword>
<dbReference type="GeneID" id="9579284"/>
<feature type="region of interest" description="Disordered" evidence="7">
    <location>
        <begin position="1"/>
        <end position="32"/>
    </location>
</feature>
<feature type="domain" description="Protein kinase" evidence="8">
    <location>
        <begin position="67"/>
        <end position="400"/>
    </location>
</feature>
<dbReference type="Gene3D" id="3.30.200.20">
    <property type="entry name" value="Phosphorylase Kinase, domain 1"/>
    <property type="match status" value="1"/>
</dbReference>
<dbReference type="GO" id="GO:0005524">
    <property type="term" value="F:ATP binding"/>
    <property type="evidence" value="ECO:0007669"/>
    <property type="project" value="UniProtKB-UniRule"/>
</dbReference>
<gene>
    <name evidence="9" type="ORF">TRV_07901</name>
</gene>
<evidence type="ECO:0000259" key="8">
    <source>
        <dbReference type="PROSITE" id="PS50011"/>
    </source>
</evidence>
<evidence type="ECO:0000256" key="1">
    <source>
        <dbReference type="ARBA" id="ARBA00022527"/>
    </source>
</evidence>
<organism evidence="9 10">
    <name type="scientific">Trichophyton verrucosum (strain HKI 0517)</name>
    <dbReference type="NCBI Taxonomy" id="663202"/>
    <lineage>
        <taxon>Eukaryota</taxon>
        <taxon>Fungi</taxon>
        <taxon>Dikarya</taxon>
        <taxon>Ascomycota</taxon>
        <taxon>Pezizomycotina</taxon>
        <taxon>Eurotiomycetes</taxon>
        <taxon>Eurotiomycetidae</taxon>
        <taxon>Onygenales</taxon>
        <taxon>Arthrodermataceae</taxon>
        <taxon>Trichophyton</taxon>
    </lineage>
</organism>
<name>D4DL27_TRIVH</name>
<dbReference type="InterPro" id="IPR000719">
    <property type="entry name" value="Prot_kinase_dom"/>
</dbReference>
<dbReference type="GO" id="GO:0004674">
    <property type="term" value="F:protein serine/threonine kinase activity"/>
    <property type="evidence" value="ECO:0007669"/>
    <property type="project" value="UniProtKB-KW"/>
</dbReference>
<evidence type="ECO:0000256" key="6">
    <source>
        <dbReference type="PROSITE-ProRule" id="PRU10141"/>
    </source>
</evidence>
<sequence>MTPQDMKIPPQSGDVPDDGDSDLGDFVTTEEEEGDIEYYCEDSSRYDSEASRAFYPICIGEVLHDRYRIDHKLGHGGFSTVWLAYDLEKKTDVALKVTDSSQIGKHEAQIHEEIIRRVKDTSHILTYLRAFSLQGEASNRHQVLVFPWVGECLTFPKLEKLSMASRMLAARQMLEALNNLHRAGIVHRDVTGYNCFQGIAPLKNHTKKYKYELLGRPLKLQFEIWKSAQQVIPLKVPVELQQDTFYLGDYSLAINVGEQVTREREGRPPMRYCSPERLHGFPPSTACDMWSYMCVLSEFYLGFPIIRNTFGGDIIPSMVESLGPLPAEWKGSLFWEYKDHWYDQDTKPSPQGAFEIQIKRLRPDIDQAELEVASSLFRRGLCLEPEKRPTAAELLQDPLFKALMARYT</sequence>
<feature type="compositionally biased region" description="Acidic residues" evidence="7">
    <location>
        <begin position="15"/>
        <end position="32"/>
    </location>
</feature>
<evidence type="ECO:0000256" key="3">
    <source>
        <dbReference type="ARBA" id="ARBA00022741"/>
    </source>
</evidence>
<keyword evidence="4" id="KW-0418">Kinase</keyword>
<evidence type="ECO:0000256" key="4">
    <source>
        <dbReference type="ARBA" id="ARBA00022777"/>
    </source>
</evidence>
<dbReference type="SUPFAM" id="SSF56112">
    <property type="entry name" value="Protein kinase-like (PK-like)"/>
    <property type="match status" value="1"/>
</dbReference>
<dbReference type="Proteomes" id="UP000008383">
    <property type="component" value="Unassembled WGS sequence"/>
</dbReference>
<keyword evidence="5 6" id="KW-0067">ATP-binding</keyword>
<evidence type="ECO:0000256" key="2">
    <source>
        <dbReference type="ARBA" id="ARBA00022679"/>
    </source>
</evidence>
<keyword evidence="3 6" id="KW-0547">Nucleotide-binding</keyword>
<dbReference type="PROSITE" id="PS50011">
    <property type="entry name" value="PROTEIN_KINASE_DOM"/>
    <property type="match status" value="1"/>
</dbReference>
<reference evidence="10" key="1">
    <citation type="journal article" date="2011" name="Genome Biol.">
        <title>Comparative and functional genomics provide insights into the pathogenicity of dermatophytic fungi.</title>
        <authorList>
            <person name="Burmester A."/>
            <person name="Shelest E."/>
            <person name="Gloeckner G."/>
            <person name="Heddergott C."/>
            <person name="Schindler S."/>
            <person name="Staib P."/>
            <person name="Heidel A."/>
            <person name="Felder M."/>
            <person name="Petzold A."/>
            <person name="Szafranski K."/>
            <person name="Feuermann M."/>
            <person name="Pedruzzi I."/>
            <person name="Priebe S."/>
            <person name="Groth M."/>
            <person name="Winkler R."/>
            <person name="Li W."/>
            <person name="Kniemeyer O."/>
            <person name="Schroeckh V."/>
            <person name="Hertweck C."/>
            <person name="Hube B."/>
            <person name="White T.C."/>
            <person name="Platzer M."/>
            <person name="Guthke R."/>
            <person name="Heitman J."/>
            <person name="Woestemeyer J."/>
            <person name="Zipfel P.F."/>
            <person name="Monod M."/>
            <person name="Brakhage A.A."/>
        </authorList>
    </citation>
    <scope>NUCLEOTIDE SEQUENCE [LARGE SCALE GENOMIC DNA]</scope>
    <source>
        <strain evidence="10">HKI 0517</strain>
    </source>
</reference>
<evidence type="ECO:0000313" key="9">
    <source>
        <dbReference type="EMBL" id="EFE37420.1"/>
    </source>
</evidence>
<dbReference type="Gene3D" id="1.10.510.10">
    <property type="entry name" value="Transferase(Phosphotransferase) domain 1"/>
    <property type="match status" value="1"/>
</dbReference>
<dbReference type="EMBL" id="ACYE01000491">
    <property type="protein sequence ID" value="EFE37420.1"/>
    <property type="molecule type" value="Genomic_DNA"/>
</dbReference>